<dbReference type="SUPFAM" id="SSF46689">
    <property type="entry name" value="Homeodomain-like"/>
    <property type="match status" value="1"/>
</dbReference>
<dbReference type="InterPro" id="IPR001005">
    <property type="entry name" value="SANT/Myb"/>
</dbReference>
<dbReference type="KEGG" id="atr:18439394"/>
<dbReference type="Pfam" id="PF00249">
    <property type="entry name" value="Myb_DNA-binding"/>
    <property type="match status" value="1"/>
</dbReference>
<organism evidence="4 5">
    <name type="scientific">Amborella trichopoda</name>
    <dbReference type="NCBI Taxonomy" id="13333"/>
    <lineage>
        <taxon>Eukaryota</taxon>
        <taxon>Viridiplantae</taxon>
        <taxon>Streptophyta</taxon>
        <taxon>Embryophyta</taxon>
        <taxon>Tracheophyta</taxon>
        <taxon>Spermatophyta</taxon>
        <taxon>Magnoliopsida</taxon>
        <taxon>Amborellales</taxon>
        <taxon>Amborellaceae</taxon>
        <taxon>Amborella</taxon>
    </lineage>
</organism>
<dbReference type="Proteomes" id="UP000017836">
    <property type="component" value="Unassembled WGS sequence"/>
</dbReference>
<evidence type="ECO:0000313" key="4">
    <source>
        <dbReference type="EMBL" id="ERN11204.1"/>
    </source>
</evidence>
<dbReference type="Gene3D" id="1.10.246.220">
    <property type="match status" value="1"/>
</dbReference>
<feature type="compositionally biased region" description="Basic and acidic residues" evidence="1">
    <location>
        <begin position="10"/>
        <end position="22"/>
    </location>
</feature>
<dbReference type="InterPro" id="IPR017930">
    <property type="entry name" value="Myb_dom"/>
</dbReference>
<dbReference type="OMA" id="DHSSAYM"/>
<gene>
    <name evidence="4" type="ORF">AMTR_s00024p00216510</name>
</gene>
<feature type="region of interest" description="Disordered" evidence="1">
    <location>
        <begin position="201"/>
        <end position="220"/>
    </location>
</feature>
<accession>W1PTQ9</accession>
<dbReference type="SMART" id="SM00717">
    <property type="entry name" value="SANT"/>
    <property type="match status" value="1"/>
</dbReference>
<feature type="region of interest" description="Disordered" evidence="1">
    <location>
        <begin position="1"/>
        <end position="27"/>
    </location>
</feature>
<evidence type="ECO:0000259" key="2">
    <source>
        <dbReference type="PROSITE" id="PS50090"/>
    </source>
</evidence>
<evidence type="ECO:0000259" key="3">
    <source>
        <dbReference type="PROSITE" id="PS51294"/>
    </source>
</evidence>
<dbReference type="InterPro" id="IPR009057">
    <property type="entry name" value="Homeodomain-like_sf"/>
</dbReference>
<dbReference type="HOGENOM" id="CLU_019284_0_0_1"/>
<feature type="compositionally biased region" description="Basic and acidic residues" evidence="1">
    <location>
        <begin position="618"/>
        <end position="627"/>
    </location>
</feature>
<evidence type="ECO:0000256" key="1">
    <source>
        <dbReference type="SAM" id="MobiDB-lite"/>
    </source>
</evidence>
<feature type="region of interest" description="Disordered" evidence="1">
    <location>
        <begin position="372"/>
        <end position="394"/>
    </location>
</feature>
<dbReference type="AlphaFoldDB" id="W1PTQ9"/>
<dbReference type="OrthoDB" id="608866at2759"/>
<dbReference type="CDD" id="cd11660">
    <property type="entry name" value="SANT_TRF"/>
    <property type="match status" value="1"/>
</dbReference>
<dbReference type="eggNOG" id="ENOG502QWKN">
    <property type="taxonomic scope" value="Eukaryota"/>
</dbReference>
<sequence>METLDTGAGKGDKHVEESRGGKSDTLTSQDIVNPVVYKLVRVKGDGTLIPATDDEVMVVVEDLLDDDKGGTSLAVGPDNNDDCTPTGDCTKGALEDTEGSSQSEGLDINKRKLSAKLEYIEGMLQKVKEEERLLLSCGTPDPSSKFILDTDAQLRDQNEQLIVGDANFLSEYSSQVNSPPLLPCLTDDQDSKIGSPNLCTKTMAENEGNDSSSHNNNSLKPDFSTVKGEICLDNLSIRELHETFKATFGRETSVKDKLWLKRRIAMGLTNSCNVSTTSFIIENKSLKKTNDVEAMEGVTPSGRTIEGWGLGVGHMGRNFVSGKRLRKPKLEYEVKNDDHGPEQTASKRIRKPTKRYIEELSEVEARECSGKLVSSVRNSGHGQSSPKSRVRPAYDGGSVKADIVARQDSLGGSGVLVPFVSRVRRGRPRKNFMGFMKYNSSGMAAKLVKKALGVRAARQDGEKAGKRWNSRSNSAPADHSIGAKIRIEKGAIVPLVIEGDTEHSDLDPADDESVVTVPTAKGGIRRKHHRAWTLCEVMKLVEGVSRYGCGRWSEIKRLAFASYTYRTSVDLKDKWRNLLRASYAQGPTGREARNTRKHTTLPIPAPILLRVRELAATHSQSAHDRSSSKPVGRSGRSVHKKREPDAYNCK</sequence>
<dbReference type="PANTHER" id="PTHR47122">
    <property type="entry name" value="MYB-LIKE DNA-BINDING DOMAIN CONTAINING PROTEIN, EXPRESSED"/>
    <property type="match status" value="1"/>
</dbReference>
<proteinExistence type="predicted"/>
<dbReference type="PROSITE" id="PS51294">
    <property type="entry name" value="HTH_MYB"/>
    <property type="match status" value="1"/>
</dbReference>
<dbReference type="EMBL" id="KI392710">
    <property type="protein sequence ID" value="ERN11204.1"/>
    <property type="molecule type" value="Genomic_DNA"/>
</dbReference>
<name>W1PTQ9_AMBTC</name>
<keyword evidence="5" id="KW-1185">Reference proteome</keyword>
<feature type="compositionally biased region" description="Polar residues" evidence="1">
    <location>
        <begin position="209"/>
        <end position="219"/>
    </location>
</feature>
<protein>
    <submittedName>
        <fullName evidence="4">Uncharacterized protein</fullName>
    </submittedName>
</protein>
<feature type="domain" description="HTH myb-type" evidence="3">
    <location>
        <begin position="524"/>
        <end position="583"/>
    </location>
</feature>
<evidence type="ECO:0000313" key="5">
    <source>
        <dbReference type="Proteomes" id="UP000017836"/>
    </source>
</evidence>
<feature type="compositionally biased region" description="Polar residues" evidence="1">
    <location>
        <begin position="375"/>
        <end position="387"/>
    </location>
</feature>
<dbReference type="Gramene" id="ERN11204">
    <property type="protein sequence ID" value="ERN11204"/>
    <property type="gene ID" value="AMTR_s00024p00216510"/>
</dbReference>
<feature type="region of interest" description="Disordered" evidence="1">
    <location>
        <begin position="618"/>
        <end position="650"/>
    </location>
</feature>
<dbReference type="PANTHER" id="PTHR47122:SF4">
    <property type="entry name" value="TRF-LIKE 3"/>
    <property type="match status" value="1"/>
</dbReference>
<reference evidence="5" key="1">
    <citation type="journal article" date="2013" name="Science">
        <title>The Amborella genome and the evolution of flowering plants.</title>
        <authorList>
            <consortium name="Amborella Genome Project"/>
        </authorList>
    </citation>
    <scope>NUCLEOTIDE SEQUENCE [LARGE SCALE GENOMIC DNA]</scope>
</reference>
<feature type="domain" description="Myb-like" evidence="2">
    <location>
        <begin position="532"/>
        <end position="579"/>
    </location>
</feature>
<dbReference type="PROSITE" id="PS50090">
    <property type="entry name" value="MYB_LIKE"/>
    <property type="match status" value="1"/>
</dbReference>